<dbReference type="OrthoDB" id="9801785at2"/>
<proteinExistence type="inferred from homology"/>
<protein>
    <submittedName>
        <fullName evidence="3">Epimerase</fullName>
    </submittedName>
</protein>
<dbReference type="Gene3D" id="3.40.50.720">
    <property type="entry name" value="NAD(P)-binding Rossmann-like Domain"/>
    <property type="match status" value="1"/>
</dbReference>
<keyword evidence="4" id="KW-1185">Reference proteome</keyword>
<dbReference type="EMBL" id="BHZE01000006">
    <property type="protein sequence ID" value="GCD77358.1"/>
    <property type="molecule type" value="Genomic_DNA"/>
</dbReference>
<name>A0A401XK19_9FLAO</name>
<evidence type="ECO:0000256" key="1">
    <source>
        <dbReference type="ARBA" id="ARBA00007637"/>
    </source>
</evidence>
<dbReference type="PANTHER" id="PTHR43000">
    <property type="entry name" value="DTDP-D-GLUCOSE 4,6-DEHYDRATASE-RELATED"/>
    <property type="match status" value="1"/>
</dbReference>
<dbReference type="SUPFAM" id="SSF51735">
    <property type="entry name" value="NAD(P)-binding Rossmann-fold domains"/>
    <property type="match status" value="1"/>
</dbReference>
<gene>
    <name evidence="3" type="ORF">JCM31826_08400</name>
</gene>
<dbReference type="InterPro" id="IPR036291">
    <property type="entry name" value="NAD(P)-bd_dom_sf"/>
</dbReference>
<evidence type="ECO:0000313" key="4">
    <source>
        <dbReference type="Proteomes" id="UP000286715"/>
    </source>
</evidence>
<dbReference type="AlphaFoldDB" id="A0A401XK19"/>
<organism evidence="3 4">
    <name type="scientific">Thermaurantimonas aggregans</name>
    <dbReference type="NCBI Taxonomy" id="2173829"/>
    <lineage>
        <taxon>Bacteria</taxon>
        <taxon>Pseudomonadati</taxon>
        <taxon>Bacteroidota</taxon>
        <taxon>Flavobacteriia</taxon>
        <taxon>Flavobacteriales</taxon>
        <taxon>Schleiferiaceae</taxon>
        <taxon>Thermaurantimonas</taxon>
    </lineage>
</organism>
<evidence type="ECO:0000259" key="2">
    <source>
        <dbReference type="Pfam" id="PF01370"/>
    </source>
</evidence>
<comment type="similarity">
    <text evidence="1">Belongs to the NAD(P)-dependent epimerase/dehydratase family.</text>
</comment>
<dbReference type="Pfam" id="PF01370">
    <property type="entry name" value="Epimerase"/>
    <property type="match status" value="1"/>
</dbReference>
<sequence>MKILLTGVAGFIGSNILESWINHPKVERIVGLDNLSTGHLRNIEEFLSNPKFRFIEGDIRDPEICIKAAEGVDAICHQAALGSVPRSIEDPVTSHDVNVNGFINIIEAARRHGIKRVVYASSSSVYGDLEESPKVEERVGRVLSPYAATKMTNELYAEAYARNYDMTFIGLRYFNVFGPKQDPNGPYAAVIPLFIKAALTNTPPIINGDGTITRDFTPVSNVVQINTNALLGKLEIGRHYVWNVACGKTTDLNTLWKMIKEITGTKADAIHGPMRKGDILFSLADISRAKKEGSYEPDDDLMMGLRNTVVFYSNLSIIQQINN</sequence>
<comment type="caution">
    <text evidence="3">The sequence shown here is derived from an EMBL/GenBank/DDBJ whole genome shotgun (WGS) entry which is preliminary data.</text>
</comment>
<dbReference type="Gene3D" id="3.90.25.10">
    <property type="entry name" value="UDP-galactose 4-epimerase, domain 1"/>
    <property type="match status" value="1"/>
</dbReference>
<feature type="domain" description="NAD-dependent epimerase/dehydratase" evidence="2">
    <location>
        <begin position="3"/>
        <end position="238"/>
    </location>
</feature>
<dbReference type="Proteomes" id="UP000286715">
    <property type="component" value="Unassembled WGS sequence"/>
</dbReference>
<dbReference type="InterPro" id="IPR001509">
    <property type="entry name" value="Epimerase_deHydtase"/>
</dbReference>
<dbReference type="RefSeq" id="WP_124397421.1">
    <property type="nucleotide sequence ID" value="NZ_BHZE01000006.1"/>
</dbReference>
<accession>A0A401XK19</accession>
<reference evidence="3 4" key="1">
    <citation type="submission" date="2018-11" db="EMBL/GenBank/DDBJ databases">
        <title>Schleiferia aggregans sp. nov., a moderately thermophilic heterotrophic bacterium isolated from microbial mats at a terrestrial hot spring.</title>
        <authorList>
            <person name="Iino T."/>
            <person name="Ohkuma M."/>
            <person name="Haruta S."/>
        </authorList>
    </citation>
    <scope>NUCLEOTIDE SEQUENCE [LARGE SCALE GENOMIC DNA]</scope>
    <source>
        <strain evidence="3 4">LA</strain>
    </source>
</reference>
<evidence type="ECO:0000313" key="3">
    <source>
        <dbReference type="EMBL" id="GCD77358.1"/>
    </source>
</evidence>